<feature type="transmembrane region" description="Helical" evidence="1">
    <location>
        <begin position="545"/>
        <end position="562"/>
    </location>
</feature>
<evidence type="ECO:0000313" key="2">
    <source>
        <dbReference type="EMBL" id="EGR27621.1"/>
    </source>
</evidence>
<evidence type="ECO:0000256" key="1">
    <source>
        <dbReference type="SAM" id="Phobius"/>
    </source>
</evidence>
<feature type="transmembrane region" description="Helical" evidence="1">
    <location>
        <begin position="426"/>
        <end position="448"/>
    </location>
</feature>
<reference evidence="2 3" key="1">
    <citation type="submission" date="2011-07" db="EMBL/GenBank/DDBJ databases">
        <authorList>
            <person name="Coyne R."/>
            <person name="Brami D."/>
            <person name="Johnson J."/>
            <person name="Hostetler J."/>
            <person name="Hannick L."/>
            <person name="Clark T."/>
            <person name="Cassidy-Hanley D."/>
            <person name="Inman J."/>
        </authorList>
    </citation>
    <scope>NUCLEOTIDE SEQUENCE [LARGE SCALE GENOMIC DNA]</scope>
    <source>
        <strain evidence="2 3">G5</strain>
    </source>
</reference>
<feature type="transmembrane region" description="Helical" evidence="1">
    <location>
        <begin position="634"/>
        <end position="652"/>
    </location>
</feature>
<gene>
    <name evidence="2" type="ORF">IMG5_192990</name>
</gene>
<feature type="transmembrane region" description="Helical" evidence="1">
    <location>
        <begin position="393"/>
        <end position="414"/>
    </location>
</feature>
<keyword evidence="3" id="KW-1185">Reference proteome</keyword>
<dbReference type="InterPro" id="IPR045122">
    <property type="entry name" value="Csc1-like"/>
</dbReference>
<feature type="transmembrane region" description="Helical" evidence="1">
    <location>
        <begin position="493"/>
        <end position="518"/>
    </location>
</feature>
<dbReference type="eggNOG" id="ENOG502SKQY">
    <property type="taxonomic scope" value="Eukaryota"/>
</dbReference>
<dbReference type="AlphaFoldDB" id="G0R4I4"/>
<feature type="transmembrane region" description="Helical" evidence="1">
    <location>
        <begin position="347"/>
        <end position="372"/>
    </location>
</feature>
<feature type="transmembrane region" description="Helical" evidence="1">
    <location>
        <begin position="301"/>
        <end position="322"/>
    </location>
</feature>
<dbReference type="InParanoid" id="G0R4I4"/>
<evidence type="ECO:0008006" key="4">
    <source>
        <dbReference type="Google" id="ProtNLM"/>
    </source>
</evidence>
<dbReference type="Proteomes" id="UP000008983">
    <property type="component" value="Unassembled WGS sequence"/>
</dbReference>
<keyword evidence="1" id="KW-1133">Transmembrane helix</keyword>
<dbReference type="PANTHER" id="PTHR13018">
    <property type="entry name" value="PROBABLE MEMBRANE PROTEIN DUF221-RELATED"/>
    <property type="match status" value="1"/>
</dbReference>
<dbReference type="GO" id="GO:0005886">
    <property type="term" value="C:plasma membrane"/>
    <property type="evidence" value="ECO:0007669"/>
    <property type="project" value="TreeGrafter"/>
</dbReference>
<dbReference type="RefSeq" id="XP_004025073.1">
    <property type="nucleotide sequence ID" value="XM_004025024.1"/>
</dbReference>
<organism evidence="2 3">
    <name type="scientific">Ichthyophthirius multifiliis</name>
    <name type="common">White spot disease agent</name>
    <name type="synonym">Ich</name>
    <dbReference type="NCBI Taxonomy" id="5932"/>
    <lineage>
        <taxon>Eukaryota</taxon>
        <taxon>Sar</taxon>
        <taxon>Alveolata</taxon>
        <taxon>Ciliophora</taxon>
        <taxon>Intramacronucleata</taxon>
        <taxon>Oligohymenophorea</taxon>
        <taxon>Hymenostomatida</taxon>
        <taxon>Ophryoglenina</taxon>
        <taxon>Ichthyophthirius</taxon>
    </lineage>
</organism>
<proteinExistence type="predicted"/>
<dbReference type="GO" id="GO:0005227">
    <property type="term" value="F:calcium-activated cation channel activity"/>
    <property type="evidence" value="ECO:0007669"/>
    <property type="project" value="InterPro"/>
</dbReference>
<name>G0R4I4_ICHMU</name>
<dbReference type="OMA" id="CSHVKKE"/>
<keyword evidence="1" id="KW-0812">Transmembrane</keyword>
<feature type="non-terminal residue" evidence="2">
    <location>
        <position position="1"/>
    </location>
</feature>
<protein>
    <recommendedName>
        <fullName evidence="4">CSC1/OSCA1-like cytosolic domain-containing protein</fullName>
    </recommendedName>
</protein>
<dbReference type="OrthoDB" id="293453at2759"/>
<feature type="transmembrane region" description="Helical" evidence="1">
    <location>
        <begin position="147"/>
        <end position="166"/>
    </location>
</feature>
<dbReference type="GeneID" id="14903689"/>
<feature type="transmembrane region" description="Helical" evidence="1">
    <location>
        <begin position="567"/>
        <end position="584"/>
    </location>
</feature>
<accession>G0R4I4</accession>
<sequence>SYDFLKIPPDWELAKIHAKSRETKPENGGQNVQEICQCCGYELNRTKISLMINQKELGFLGAGFPLFYNYLKYCIIMLLSLLLVQGIPNMIINGRGNFCHDTLQEAYEKIEEAHKKHLSNFITPCASNFIVQFSIANLIGKPQDQNLGVYFSIGAMLIQIILSIIFRKEQNKLEAQVDENNITPADFSIMVSNIPKNIPKVKEVLKNLFSLKAVIGIAIISFETEQEKDEVLEKNKINYKQRLLNFFKGGLSKQYSDSIYYIDRHLYIQQAPEPNDIDWEFINVETSEKVKCRFLSLIKQIILMLSSFSVISLIAYAQAYLIDHAYQESLGNHEDLENNQKIKVIQFLNYMISFIIVFYNKFFLPYIVHHIVDCEKWSTKTKLNISYARKLSLALFNNTALITFIVEIIFFNNYYGIGGGMIYSEYYVFILNAFIPALAWIIDPWSILKNYKRKKEVRKGNQSSLTQLEANLLMEFPDYTMGKRYADVMKTMWFTFFFSPVIPQGTVWSIVGVFLYYFTDKYNLIFRRTVKESIGKQLTMEMINLLEYCIVFHTVLLIYILFNELNVLNIVFFVVSAVIVLLPMQKINDFIFPVKAENETLKYSDNILYFDTDYDRENPVLRQQALEQFYLRRGFFYIYNYFIFICNFFFFFKNKRNQKCVKMVNEYQINIEIIIAYYLYQYYYVLIYYFYINLFIL</sequence>
<dbReference type="PANTHER" id="PTHR13018:SF83">
    <property type="entry name" value="RRM DOMAIN-CONTAINING PROTEIN"/>
    <property type="match status" value="1"/>
</dbReference>
<keyword evidence="1" id="KW-0472">Membrane</keyword>
<evidence type="ECO:0000313" key="3">
    <source>
        <dbReference type="Proteomes" id="UP000008983"/>
    </source>
</evidence>
<feature type="transmembrane region" description="Helical" evidence="1">
    <location>
        <begin position="673"/>
        <end position="692"/>
    </location>
</feature>
<dbReference type="EMBL" id="GL984347">
    <property type="protein sequence ID" value="EGR27621.1"/>
    <property type="molecule type" value="Genomic_DNA"/>
</dbReference>